<dbReference type="Pfam" id="PF00903">
    <property type="entry name" value="Glyoxalase"/>
    <property type="match status" value="1"/>
</dbReference>
<evidence type="ECO:0000259" key="1">
    <source>
        <dbReference type="PROSITE" id="PS51819"/>
    </source>
</evidence>
<dbReference type="eggNOG" id="COG0346">
    <property type="taxonomic scope" value="Bacteria"/>
</dbReference>
<dbReference type="PROSITE" id="PS51819">
    <property type="entry name" value="VOC"/>
    <property type="match status" value="1"/>
</dbReference>
<evidence type="ECO:0000313" key="3">
    <source>
        <dbReference type="Proteomes" id="UP000051181"/>
    </source>
</evidence>
<gene>
    <name evidence="2" type="ORF">FD22_GL000598</name>
</gene>
<proteinExistence type="predicted"/>
<dbReference type="AlphaFoldDB" id="A0A0R1F9K9"/>
<dbReference type="Proteomes" id="UP000051181">
    <property type="component" value="Unassembled WGS sequence"/>
</dbReference>
<feature type="domain" description="VOC" evidence="1">
    <location>
        <begin position="6"/>
        <end position="133"/>
    </location>
</feature>
<evidence type="ECO:0000313" key="2">
    <source>
        <dbReference type="EMBL" id="KRK18411.1"/>
    </source>
</evidence>
<protein>
    <recommendedName>
        <fullName evidence="1">VOC domain-containing protein</fullName>
    </recommendedName>
</protein>
<dbReference type="InterPro" id="IPR004360">
    <property type="entry name" value="Glyas_Fos-R_dOase_dom"/>
</dbReference>
<dbReference type="SUPFAM" id="SSF54593">
    <property type="entry name" value="Glyoxalase/Bleomycin resistance protein/Dihydroxybiphenyl dioxygenase"/>
    <property type="match status" value="1"/>
</dbReference>
<dbReference type="PATRIC" id="fig|913848.6.peg.612"/>
<dbReference type="InterPro" id="IPR037523">
    <property type="entry name" value="VOC_core"/>
</dbReference>
<comment type="caution">
    <text evidence="2">The sequence shown here is derived from an EMBL/GenBank/DDBJ whole genome shotgun (WGS) entry which is preliminary data.</text>
</comment>
<organism evidence="2 3">
    <name type="scientific">Loigolactobacillus coryniformis subsp. coryniformis KCTC 3167 = DSM 20001</name>
    <dbReference type="NCBI Taxonomy" id="913848"/>
    <lineage>
        <taxon>Bacteria</taxon>
        <taxon>Bacillati</taxon>
        <taxon>Bacillota</taxon>
        <taxon>Bacilli</taxon>
        <taxon>Lactobacillales</taxon>
        <taxon>Lactobacillaceae</taxon>
        <taxon>Loigolactobacillus</taxon>
    </lineage>
</organism>
<dbReference type="InterPro" id="IPR029068">
    <property type="entry name" value="Glyas_Bleomycin-R_OHBP_Dase"/>
</dbReference>
<dbReference type="PANTHER" id="PTHR36503:SF1">
    <property type="entry name" value="BLR2520 PROTEIN"/>
    <property type="match status" value="1"/>
</dbReference>
<dbReference type="PANTHER" id="PTHR36503">
    <property type="entry name" value="BLR2520 PROTEIN"/>
    <property type="match status" value="1"/>
</dbReference>
<reference evidence="2 3" key="1">
    <citation type="journal article" date="2015" name="Genome Announc.">
        <title>Expanding the biotechnology potential of lactobacilli through comparative genomics of 213 strains and associated genera.</title>
        <authorList>
            <person name="Sun Z."/>
            <person name="Harris H.M."/>
            <person name="McCann A."/>
            <person name="Guo C."/>
            <person name="Argimon S."/>
            <person name="Zhang W."/>
            <person name="Yang X."/>
            <person name="Jeffery I.B."/>
            <person name="Cooney J.C."/>
            <person name="Kagawa T.F."/>
            <person name="Liu W."/>
            <person name="Song Y."/>
            <person name="Salvetti E."/>
            <person name="Wrobel A."/>
            <person name="Rasinkangas P."/>
            <person name="Parkhill J."/>
            <person name="Rea M.C."/>
            <person name="O'Sullivan O."/>
            <person name="Ritari J."/>
            <person name="Douillard F.P."/>
            <person name="Paul Ross R."/>
            <person name="Yang R."/>
            <person name="Briner A.E."/>
            <person name="Felis G.E."/>
            <person name="de Vos W.M."/>
            <person name="Barrangou R."/>
            <person name="Klaenhammer T.R."/>
            <person name="Caufield P.W."/>
            <person name="Cui Y."/>
            <person name="Zhang H."/>
            <person name="O'Toole P.W."/>
        </authorList>
    </citation>
    <scope>NUCLEOTIDE SEQUENCE [LARGE SCALE GENOMIC DNA]</scope>
    <source>
        <strain evidence="2 3">DSM 20001</strain>
    </source>
</reference>
<accession>A0A0R1F9K9</accession>
<name>A0A0R1F9K9_9LACO</name>
<sequence length="147" mass="16337">MIKMNGIHLICLGVKDLAAARKFYKAIGFVEPNTERADEIVFFNNAGTKLELFPYTELLKDIGLDPAANPQPTTFNGVTHAYNTKSVAEADQVFAQALANGATAVKPLVWGDWGGYSGYFKDPDGYYWEVAYADSWQFDQNDMLVIK</sequence>
<dbReference type="EMBL" id="AZCN01000016">
    <property type="protein sequence ID" value="KRK18411.1"/>
    <property type="molecule type" value="Genomic_DNA"/>
</dbReference>
<dbReference type="Gene3D" id="3.10.180.10">
    <property type="entry name" value="2,3-Dihydroxybiphenyl 1,2-Dioxygenase, domain 1"/>
    <property type="match status" value="1"/>
</dbReference>